<accession>A0ABR6XD26</accession>
<proteinExistence type="predicted"/>
<gene>
    <name evidence="2" type="ORF">H8K26_02040</name>
</gene>
<sequence>MKINSARESIFQLKKSLPEVFSATEIIYAFGESRPNIGDDSNEEFRGCLGGNDIGEKSGLYIFSSENDEIIYIGKATKDNLHERVWDHLGTPKRLENGWMTFPKTKFNSRESLELTTSIINGNIKLHVFTVSDPDVVSVIEVYLQVMHLKEFGRLPVFNKQIG</sequence>
<dbReference type="Proteomes" id="UP000637632">
    <property type="component" value="Unassembled WGS sequence"/>
</dbReference>
<keyword evidence="3" id="KW-1185">Reference proteome</keyword>
<dbReference type="EMBL" id="JACOFT010000001">
    <property type="protein sequence ID" value="MBC3810209.1"/>
    <property type="molecule type" value="Genomic_DNA"/>
</dbReference>
<dbReference type="RefSeq" id="WP_190477023.1">
    <property type="nucleotide sequence ID" value="NZ_JACOFT010000001.1"/>
</dbReference>
<dbReference type="PROSITE" id="PS50164">
    <property type="entry name" value="GIY_YIG"/>
    <property type="match status" value="1"/>
</dbReference>
<dbReference type="Gene3D" id="3.40.1440.10">
    <property type="entry name" value="GIY-YIG endonuclease"/>
    <property type="match status" value="1"/>
</dbReference>
<evidence type="ECO:0000313" key="3">
    <source>
        <dbReference type="Proteomes" id="UP000637632"/>
    </source>
</evidence>
<feature type="domain" description="GIY-YIG" evidence="1">
    <location>
        <begin position="56"/>
        <end position="160"/>
    </location>
</feature>
<evidence type="ECO:0000259" key="1">
    <source>
        <dbReference type="PROSITE" id="PS50164"/>
    </source>
</evidence>
<reference evidence="2 3" key="1">
    <citation type="submission" date="2020-08" db="EMBL/GenBank/DDBJ databases">
        <title>Novel species isolated from subtropical streams in China.</title>
        <authorList>
            <person name="Lu H."/>
        </authorList>
    </citation>
    <scope>NUCLEOTIDE SEQUENCE [LARGE SCALE GENOMIC DNA]</scope>
    <source>
        <strain evidence="2 3">CCTCC AB 2015119</strain>
    </source>
</reference>
<comment type="caution">
    <text evidence="2">The sequence shown here is derived from an EMBL/GenBank/DDBJ whole genome shotgun (WGS) entry which is preliminary data.</text>
</comment>
<organism evidence="2 3">
    <name type="scientific">Undibacterium aquatile</name>
    <dbReference type="NCBI Taxonomy" id="1537398"/>
    <lineage>
        <taxon>Bacteria</taxon>
        <taxon>Pseudomonadati</taxon>
        <taxon>Pseudomonadota</taxon>
        <taxon>Betaproteobacteria</taxon>
        <taxon>Burkholderiales</taxon>
        <taxon>Oxalobacteraceae</taxon>
        <taxon>Undibacterium</taxon>
    </lineage>
</organism>
<evidence type="ECO:0000313" key="2">
    <source>
        <dbReference type="EMBL" id="MBC3810209.1"/>
    </source>
</evidence>
<dbReference type="InterPro" id="IPR035901">
    <property type="entry name" value="GIY-YIG_endonuc_sf"/>
</dbReference>
<protein>
    <recommendedName>
        <fullName evidence="1">GIY-YIG domain-containing protein</fullName>
    </recommendedName>
</protein>
<dbReference type="SUPFAM" id="SSF82771">
    <property type="entry name" value="GIY-YIG endonuclease"/>
    <property type="match status" value="1"/>
</dbReference>
<name>A0ABR6XD26_9BURK</name>
<dbReference type="InterPro" id="IPR000305">
    <property type="entry name" value="GIY-YIG_endonuc"/>
</dbReference>